<dbReference type="AlphaFoldDB" id="A0A0A7UZU8"/>
<reference evidence="1 2" key="1">
    <citation type="journal article" date="2015" name="Proc. Natl. Acad. Sci. U.S.A.">
        <title>Genomic and proteomic characterization of "Candidatus Nitrosopelagicus brevis": An ammonia-oxidizing archaeon from the open ocean.</title>
        <authorList>
            <person name="Santoro A.E."/>
            <person name="Dupont C.L."/>
            <person name="Richter R.A."/>
            <person name="Craig M.T."/>
            <person name="Carini P."/>
            <person name="McIlvin M.R."/>
            <person name="Yang Y."/>
            <person name="Orsi W.D."/>
            <person name="Moran D.M."/>
            <person name="Saito M.A."/>
        </authorList>
    </citation>
    <scope>NUCLEOTIDE SEQUENCE [LARGE SCALE GENOMIC DNA]</scope>
    <source>
        <strain evidence="2">V2</strain>
    </source>
</reference>
<dbReference type="HOGENOM" id="CLU_170065_0_0_2"/>
<accession>A0A0A7UZU8</accession>
<proteinExistence type="predicted"/>
<name>A0A0A7UZU8_9ARCH</name>
<sequence length="78" mass="9000">MNKNDDFDKSQTIDDLVNDFKKIEDDGLVRCIAQNFTTQWFKIFDDVEKINCTSCHSDVYLGKEESRICPNSDCNATL</sequence>
<dbReference type="STRING" id="1410606.T478_0451"/>
<gene>
    <name evidence="1" type="ORF">T478_0451</name>
</gene>
<evidence type="ECO:0000313" key="1">
    <source>
        <dbReference type="EMBL" id="AJA92334.1"/>
    </source>
</evidence>
<organism evidence="1 2">
    <name type="scientific">Candidatus Nitrosopelagicus brevis</name>
    <dbReference type="NCBI Taxonomy" id="1410606"/>
    <lineage>
        <taxon>Archaea</taxon>
        <taxon>Nitrososphaerota</taxon>
    </lineage>
</organism>
<dbReference type="EMBL" id="CP007026">
    <property type="protein sequence ID" value="AJA92334.1"/>
    <property type="molecule type" value="Genomic_DNA"/>
</dbReference>
<dbReference type="KEGG" id="nbv:T478_0451"/>
<dbReference type="Proteomes" id="UP000030944">
    <property type="component" value="Chromosome"/>
</dbReference>
<evidence type="ECO:0000313" key="2">
    <source>
        <dbReference type="Proteomes" id="UP000030944"/>
    </source>
</evidence>
<dbReference type="RefSeq" id="WP_342352441.1">
    <property type="nucleotide sequence ID" value="NZ_LXWN01000001.1"/>
</dbReference>
<protein>
    <submittedName>
        <fullName evidence="1">Uncharacterized protein</fullName>
    </submittedName>
</protein>